<dbReference type="AlphaFoldDB" id="A0A5C3N2Q3"/>
<dbReference type="InterPro" id="IPR019542">
    <property type="entry name" value="Enhancer_polycomb-like_N"/>
</dbReference>
<evidence type="ECO:0000259" key="1">
    <source>
        <dbReference type="Pfam" id="PF10513"/>
    </source>
</evidence>
<keyword evidence="3" id="KW-1185">Reference proteome</keyword>
<protein>
    <recommendedName>
        <fullName evidence="1">Enhancer of polycomb-like N-terminal domain-containing protein</fullName>
    </recommendedName>
</protein>
<feature type="domain" description="Enhancer of polycomb-like N-terminal" evidence="1">
    <location>
        <begin position="23"/>
        <end position="222"/>
    </location>
</feature>
<dbReference type="EMBL" id="ML213511">
    <property type="protein sequence ID" value="TFK51557.1"/>
    <property type="molecule type" value="Genomic_DNA"/>
</dbReference>
<dbReference type="Pfam" id="PF10513">
    <property type="entry name" value="EPL1"/>
    <property type="match status" value="1"/>
</dbReference>
<name>A0A5C3N2Q3_9AGAM</name>
<organism evidence="2 3">
    <name type="scientific">Heliocybe sulcata</name>
    <dbReference type="NCBI Taxonomy" id="5364"/>
    <lineage>
        <taxon>Eukaryota</taxon>
        <taxon>Fungi</taxon>
        <taxon>Dikarya</taxon>
        <taxon>Basidiomycota</taxon>
        <taxon>Agaricomycotina</taxon>
        <taxon>Agaricomycetes</taxon>
        <taxon>Gloeophyllales</taxon>
        <taxon>Gloeophyllaceae</taxon>
        <taxon>Heliocybe</taxon>
    </lineage>
</organism>
<evidence type="ECO:0000313" key="3">
    <source>
        <dbReference type="Proteomes" id="UP000305948"/>
    </source>
</evidence>
<dbReference type="Proteomes" id="UP000305948">
    <property type="component" value="Unassembled WGS sequence"/>
</dbReference>
<accession>A0A5C3N2Q3</accession>
<dbReference type="OrthoDB" id="435275at2759"/>
<sequence>MARGNEDRAILRSRNFPRHHTMLKILRSVEVSATSREHAEDISAVTTAGVDVRDVNEHHLQAALGVSLHAIQGHAALSGTKEPITCIPVPDFKDVSRLYPALAQEERRWNDSFNYLQSSDTVEQSIEDGLVDGFTYFMDEKDAQWLTHTNNCNMESKVPDEDVPQIKQECDGWLCGPIDAVQSGGRIAPRASLSCTGKSQNAMSGIRISEDHFELVMGIFEKVTADVLKASQVVFDAHVLGISSCQESGGDHRDSVQADEGAVAGIPPFSTYEETFATKLTPVLFATYRVPKWVPESPVLTAMARTIFPHWIKRRTMPRGLEVLPGLHVCALSSRFLFDSILSS</sequence>
<gene>
    <name evidence="2" type="ORF">OE88DRAFT_1561614</name>
</gene>
<dbReference type="STRING" id="5364.A0A5C3N2Q3"/>
<reference evidence="2 3" key="1">
    <citation type="journal article" date="2019" name="Nat. Ecol. Evol.">
        <title>Megaphylogeny resolves global patterns of mushroom evolution.</title>
        <authorList>
            <person name="Varga T."/>
            <person name="Krizsan K."/>
            <person name="Foldi C."/>
            <person name="Dima B."/>
            <person name="Sanchez-Garcia M."/>
            <person name="Sanchez-Ramirez S."/>
            <person name="Szollosi G.J."/>
            <person name="Szarkandi J.G."/>
            <person name="Papp V."/>
            <person name="Albert L."/>
            <person name="Andreopoulos W."/>
            <person name="Angelini C."/>
            <person name="Antonin V."/>
            <person name="Barry K.W."/>
            <person name="Bougher N.L."/>
            <person name="Buchanan P."/>
            <person name="Buyck B."/>
            <person name="Bense V."/>
            <person name="Catcheside P."/>
            <person name="Chovatia M."/>
            <person name="Cooper J."/>
            <person name="Damon W."/>
            <person name="Desjardin D."/>
            <person name="Finy P."/>
            <person name="Geml J."/>
            <person name="Haridas S."/>
            <person name="Hughes K."/>
            <person name="Justo A."/>
            <person name="Karasinski D."/>
            <person name="Kautmanova I."/>
            <person name="Kiss B."/>
            <person name="Kocsube S."/>
            <person name="Kotiranta H."/>
            <person name="LaButti K.M."/>
            <person name="Lechner B.E."/>
            <person name="Liimatainen K."/>
            <person name="Lipzen A."/>
            <person name="Lukacs Z."/>
            <person name="Mihaltcheva S."/>
            <person name="Morgado L.N."/>
            <person name="Niskanen T."/>
            <person name="Noordeloos M.E."/>
            <person name="Ohm R.A."/>
            <person name="Ortiz-Santana B."/>
            <person name="Ovrebo C."/>
            <person name="Racz N."/>
            <person name="Riley R."/>
            <person name="Savchenko A."/>
            <person name="Shiryaev A."/>
            <person name="Soop K."/>
            <person name="Spirin V."/>
            <person name="Szebenyi C."/>
            <person name="Tomsovsky M."/>
            <person name="Tulloss R.E."/>
            <person name="Uehling J."/>
            <person name="Grigoriev I.V."/>
            <person name="Vagvolgyi C."/>
            <person name="Papp T."/>
            <person name="Martin F.M."/>
            <person name="Miettinen O."/>
            <person name="Hibbett D.S."/>
            <person name="Nagy L.G."/>
        </authorList>
    </citation>
    <scope>NUCLEOTIDE SEQUENCE [LARGE SCALE GENOMIC DNA]</scope>
    <source>
        <strain evidence="2 3">OMC1185</strain>
    </source>
</reference>
<evidence type="ECO:0000313" key="2">
    <source>
        <dbReference type="EMBL" id="TFK51557.1"/>
    </source>
</evidence>
<proteinExistence type="predicted"/>